<reference evidence="9 10" key="1">
    <citation type="submission" date="2019-03" db="EMBL/GenBank/DDBJ databases">
        <title>Genomic Encyclopedia of Type Strains, Phase IV (KMG-IV): sequencing the most valuable type-strain genomes for metagenomic binning, comparative biology and taxonomic classification.</title>
        <authorList>
            <person name="Goeker M."/>
        </authorList>
    </citation>
    <scope>NUCLEOTIDE SEQUENCE [LARGE SCALE GENOMIC DNA]</scope>
    <source>
        <strain evidence="9 10">DSM 100055</strain>
    </source>
</reference>
<keyword evidence="6 7" id="KW-0436">Ligase</keyword>
<accession>A0AA46I635</accession>
<dbReference type="SUPFAM" id="SSF52440">
    <property type="entry name" value="PreATP-grasp domain"/>
    <property type="match status" value="1"/>
</dbReference>
<keyword evidence="2 6" id="KW-0658">Purine biosynthesis</keyword>
<proteinExistence type="inferred from homology"/>
<dbReference type="Pfam" id="PF22660">
    <property type="entry name" value="RS_preATP-grasp-like"/>
    <property type="match status" value="1"/>
</dbReference>
<feature type="binding site" evidence="6">
    <location>
        <position position="101"/>
    </location>
    <ligand>
        <name>ATP</name>
        <dbReference type="ChEBI" id="CHEBI:30616"/>
    </ligand>
</feature>
<keyword evidence="3" id="KW-0210">Decarboxylase</keyword>
<keyword evidence="1 6" id="KW-0547">Nucleotide-binding</keyword>
<dbReference type="Gene3D" id="3.40.50.20">
    <property type="match status" value="1"/>
</dbReference>
<comment type="subunit">
    <text evidence="6 7">Homodimer.</text>
</comment>
<dbReference type="SUPFAM" id="SSF51246">
    <property type="entry name" value="Rudiment single hybrid motif"/>
    <property type="match status" value="1"/>
</dbReference>
<comment type="similarity">
    <text evidence="6 7">Belongs to the PurK/PurT family.</text>
</comment>
<dbReference type="PANTHER" id="PTHR11609:SF5">
    <property type="entry name" value="PHOSPHORIBOSYLAMINOIMIDAZOLE CARBOXYLASE"/>
    <property type="match status" value="1"/>
</dbReference>
<comment type="pathway">
    <text evidence="6 7">Purine metabolism; IMP biosynthesis via de novo pathway; 5-amino-1-(5-phospho-D-ribosyl)imidazole-4-carboxylate from 5-amino-1-(5-phospho-D-ribosyl)imidazole (N5-CAIR route): step 1/2.</text>
</comment>
<dbReference type="InterPro" id="IPR013815">
    <property type="entry name" value="ATP_grasp_subdomain_1"/>
</dbReference>
<evidence type="ECO:0000313" key="9">
    <source>
        <dbReference type="EMBL" id="TDT71982.1"/>
    </source>
</evidence>
<dbReference type="InterPro" id="IPR054350">
    <property type="entry name" value="PurT/PurK_preATP-grasp"/>
</dbReference>
<dbReference type="InterPro" id="IPR040686">
    <property type="entry name" value="PurK_C"/>
</dbReference>
<dbReference type="GO" id="GO:0005524">
    <property type="term" value="F:ATP binding"/>
    <property type="evidence" value="ECO:0007669"/>
    <property type="project" value="UniProtKB-UniRule"/>
</dbReference>
<evidence type="ECO:0000259" key="8">
    <source>
        <dbReference type="PROSITE" id="PS50975"/>
    </source>
</evidence>
<comment type="caution">
    <text evidence="9">The sequence shown here is derived from an EMBL/GenBank/DDBJ whole genome shotgun (WGS) entry which is preliminary data.</text>
</comment>
<dbReference type="PANTHER" id="PTHR11609">
    <property type="entry name" value="PURINE BIOSYNTHESIS PROTEIN 6/7, PUR6/7"/>
    <property type="match status" value="1"/>
</dbReference>
<evidence type="ECO:0000256" key="2">
    <source>
        <dbReference type="ARBA" id="ARBA00022755"/>
    </source>
</evidence>
<protein>
    <recommendedName>
        <fullName evidence="6 7">N5-carboxyaminoimidazole ribonucleotide synthase</fullName>
        <shortName evidence="6 7">N5-CAIR synthase</shortName>
        <ecNumber evidence="6 7">6.3.4.18</ecNumber>
    </recommendedName>
    <alternativeName>
        <fullName evidence="6 7">5-(carboxyamino)imidazole ribonucleotide synthetase</fullName>
    </alternativeName>
</protein>
<keyword evidence="10" id="KW-1185">Reference proteome</keyword>
<dbReference type="InterPro" id="IPR003135">
    <property type="entry name" value="ATP-grasp_carboxylate-amine"/>
</dbReference>
<dbReference type="Pfam" id="PF02222">
    <property type="entry name" value="ATP-grasp"/>
    <property type="match status" value="1"/>
</dbReference>
<dbReference type="InterPro" id="IPR005875">
    <property type="entry name" value="PurK"/>
</dbReference>
<feature type="binding site" evidence="6">
    <location>
        <position position="179"/>
    </location>
    <ligand>
        <name>ATP</name>
        <dbReference type="ChEBI" id="CHEBI:30616"/>
    </ligand>
</feature>
<evidence type="ECO:0000256" key="5">
    <source>
        <dbReference type="ARBA" id="ARBA00023239"/>
    </source>
</evidence>
<dbReference type="HAMAP" id="MF_01928">
    <property type="entry name" value="PurK"/>
    <property type="match status" value="1"/>
</dbReference>
<organism evidence="9 10">
    <name type="scientific">Hypnocyclicus thermotrophus</name>
    <dbReference type="NCBI Taxonomy" id="1627895"/>
    <lineage>
        <taxon>Bacteria</taxon>
        <taxon>Fusobacteriati</taxon>
        <taxon>Fusobacteriota</taxon>
        <taxon>Fusobacteriia</taxon>
        <taxon>Fusobacteriales</taxon>
        <taxon>Fusobacteriaceae</taxon>
        <taxon>Hypnocyclicus</taxon>
    </lineage>
</organism>
<comment type="caution">
    <text evidence="6">Lacks conserved residue(s) required for the propagation of feature annotation.</text>
</comment>
<dbReference type="InterPro" id="IPR016185">
    <property type="entry name" value="PreATP-grasp_dom_sf"/>
</dbReference>
<dbReference type="FunFam" id="3.30.470.20:FF:000037">
    <property type="entry name" value="Phosphoribosylaminoimidazole carboxylase, chloroplastic"/>
    <property type="match status" value="1"/>
</dbReference>
<dbReference type="PROSITE" id="PS50975">
    <property type="entry name" value="ATP_GRASP"/>
    <property type="match status" value="1"/>
</dbReference>
<feature type="domain" description="ATP-grasp" evidence="8">
    <location>
        <begin position="105"/>
        <end position="288"/>
    </location>
</feature>
<evidence type="ECO:0000313" key="10">
    <source>
        <dbReference type="Proteomes" id="UP000294678"/>
    </source>
</evidence>
<dbReference type="EC" id="6.3.4.18" evidence="6 7"/>
<dbReference type="GO" id="GO:0005829">
    <property type="term" value="C:cytosol"/>
    <property type="evidence" value="ECO:0007669"/>
    <property type="project" value="TreeGrafter"/>
</dbReference>
<dbReference type="AlphaFoldDB" id="A0AA46I635"/>
<dbReference type="NCBIfam" id="NF004679">
    <property type="entry name" value="PRK06019.1-5"/>
    <property type="match status" value="1"/>
</dbReference>
<dbReference type="RefSeq" id="WP_134112570.1">
    <property type="nucleotide sequence ID" value="NZ_SOBG01000002.1"/>
</dbReference>
<dbReference type="Pfam" id="PF17769">
    <property type="entry name" value="PurK_C"/>
    <property type="match status" value="1"/>
</dbReference>
<evidence type="ECO:0000256" key="1">
    <source>
        <dbReference type="ARBA" id="ARBA00022741"/>
    </source>
</evidence>
<feature type="binding site" evidence="6">
    <location>
        <begin position="171"/>
        <end position="174"/>
    </location>
    <ligand>
        <name>ATP</name>
        <dbReference type="ChEBI" id="CHEBI:30616"/>
    </ligand>
</feature>
<dbReference type="GO" id="GO:0046872">
    <property type="term" value="F:metal ion binding"/>
    <property type="evidence" value="ECO:0007669"/>
    <property type="project" value="InterPro"/>
</dbReference>
<dbReference type="SUPFAM" id="SSF56059">
    <property type="entry name" value="Glutathione synthetase ATP-binding domain-like"/>
    <property type="match status" value="1"/>
</dbReference>
<dbReference type="GO" id="GO:0034028">
    <property type="term" value="F:5-(carboxyamino)imidazole ribonucleotide synthase activity"/>
    <property type="evidence" value="ECO:0007669"/>
    <property type="project" value="UniProtKB-UniRule"/>
</dbReference>
<dbReference type="InterPro" id="IPR011761">
    <property type="entry name" value="ATP-grasp"/>
</dbReference>
<sequence>MKTIGIIGGGQLGKMTILEARKMSIPTIVLTTEHPSPASEISNDYIVGDLYDDEKILELANKCDVVTYEIEHINVKILKEIENQGKKVYPSSNVIEIIQDKSKQKKLLNNYNIPTSYWEYVDKNNLKIQIEKFGFPVVQKSCTGGYDGKGVFILKSKDDIKNIIKEESYFEKYIKCKKELAIMIARNTNGEIKTYPVVEMAFDEKTNICDTVIVPAQISKEIGEKAKKIAIECIKALDGIGIFGIEFFLTEDDEILVNEIAPRPHNSGHYTIEACTTSQYEQFLRAILNYPLGDTTLLSNACMINILGEDGYHGKTKIKNEEEVFKLPKTYLHIYGKRETRPFRKMGHITVLNKDINKAISNAKAAREKLKIISDSLG</sequence>
<dbReference type="Gene3D" id="3.30.1490.20">
    <property type="entry name" value="ATP-grasp fold, A domain"/>
    <property type="match status" value="1"/>
</dbReference>
<keyword evidence="4 6" id="KW-0067">ATP-binding</keyword>
<dbReference type="InterPro" id="IPR011054">
    <property type="entry name" value="Rudment_hybrid_motif"/>
</dbReference>
<dbReference type="EMBL" id="SOBG01000002">
    <property type="protein sequence ID" value="TDT71982.1"/>
    <property type="molecule type" value="Genomic_DNA"/>
</dbReference>
<comment type="catalytic activity">
    <reaction evidence="6 7">
        <text>5-amino-1-(5-phospho-beta-D-ribosyl)imidazole + hydrogencarbonate + ATP = 5-carboxyamino-1-(5-phospho-D-ribosyl)imidazole + ADP + phosphate + 2 H(+)</text>
        <dbReference type="Rhea" id="RHEA:19317"/>
        <dbReference type="ChEBI" id="CHEBI:15378"/>
        <dbReference type="ChEBI" id="CHEBI:17544"/>
        <dbReference type="ChEBI" id="CHEBI:30616"/>
        <dbReference type="ChEBI" id="CHEBI:43474"/>
        <dbReference type="ChEBI" id="CHEBI:58730"/>
        <dbReference type="ChEBI" id="CHEBI:137981"/>
        <dbReference type="ChEBI" id="CHEBI:456216"/>
        <dbReference type="EC" id="6.3.4.18"/>
    </reaction>
</comment>
<evidence type="ECO:0000256" key="4">
    <source>
        <dbReference type="ARBA" id="ARBA00022840"/>
    </source>
</evidence>
<dbReference type="GO" id="GO:0004638">
    <property type="term" value="F:phosphoribosylaminoimidazole carboxylase activity"/>
    <property type="evidence" value="ECO:0007669"/>
    <property type="project" value="InterPro"/>
</dbReference>
<dbReference type="Proteomes" id="UP000294678">
    <property type="component" value="Unassembled WGS sequence"/>
</dbReference>
<keyword evidence="5" id="KW-0456">Lyase</keyword>
<feature type="binding site" evidence="6">
    <location>
        <position position="140"/>
    </location>
    <ligand>
        <name>ATP</name>
        <dbReference type="ChEBI" id="CHEBI:30616"/>
    </ligand>
</feature>
<feature type="binding site" evidence="6">
    <location>
        <begin position="258"/>
        <end position="259"/>
    </location>
    <ligand>
        <name>ATP</name>
        <dbReference type="ChEBI" id="CHEBI:30616"/>
    </ligand>
</feature>
<dbReference type="Gene3D" id="3.30.470.20">
    <property type="entry name" value="ATP-grasp fold, B domain"/>
    <property type="match status" value="1"/>
</dbReference>
<dbReference type="NCBIfam" id="TIGR01161">
    <property type="entry name" value="purK"/>
    <property type="match status" value="1"/>
</dbReference>
<evidence type="ECO:0000256" key="7">
    <source>
        <dbReference type="RuleBase" id="RU361200"/>
    </source>
</evidence>
<evidence type="ECO:0000256" key="3">
    <source>
        <dbReference type="ARBA" id="ARBA00022793"/>
    </source>
</evidence>
<comment type="function">
    <text evidence="7">Catalyzes the ATP-dependent conversion of 5-aminoimidazole ribonucleotide (AIR) and HCO(3)- to N5-carboxyaminoimidazole ribonucleotide (N5-CAIR).</text>
</comment>
<gene>
    <name evidence="6 7" type="primary">purK</name>
    <name evidence="9" type="ORF">EV215_0676</name>
</gene>
<name>A0AA46I635_9FUSO</name>
<dbReference type="GO" id="GO:0006189">
    <property type="term" value="P:'de novo' IMP biosynthetic process"/>
    <property type="evidence" value="ECO:0007669"/>
    <property type="project" value="UniProtKB-UniRule"/>
</dbReference>
<comment type="function">
    <text evidence="6">Catalyzes the ATP-dependent conversion of 5-aminoimidazole ribonucleotide (AIR) and HCO(3)(-) to N5-carboxyaminoimidazole ribonucleotide (N5-CAIR).</text>
</comment>
<evidence type="ECO:0000256" key="6">
    <source>
        <dbReference type="HAMAP-Rule" id="MF_01928"/>
    </source>
</evidence>